<gene>
    <name evidence="1" type="ORF">SAMN05443545_106338</name>
</gene>
<keyword evidence="2" id="KW-1185">Reference proteome</keyword>
<reference evidence="1 2" key="1">
    <citation type="submission" date="2016-10" db="EMBL/GenBank/DDBJ databases">
        <authorList>
            <person name="de Groot N.N."/>
        </authorList>
    </citation>
    <scope>NUCLEOTIDE SEQUENCE [LARGE SCALE GENOMIC DNA]</scope>
    <source>
        <strain evidence="1 2">DSM 19219</strain>
    </source>
</reference>
<dbReference type="AlphaFoldDB" id="A0A1H3DMX1"/>
<sequence length="29" mass="3434">MHDTWELVAVAAKCFLMFHECYFEALEKA</sequence>
<organism evidence="1 2">
    <name type="scientific">Aidingimonas halophila</name>
    <dbReference type="NCBI Taxonomy" id="574349"/>
    <lineage>
        <taxon>Bacteria</taxon>
        <taxon>Pseudomonadati</taxon>
        <taxon>Pseudomonadota</taxon>
        <taxon>Gammaproteobacteria</taxon>
        <taxon>Oceanospirillales</taxon>
        <taxon>Halomonadaceae</taxon>
        <taxon>Aidingimonas</taxon>
    </lineage>
</organism>
<name>A0A1H3DMX1_9GAMM</name>
<evidence type="ECO:0000313" key="1">
    <source>
        <dbReference type="EMBL" id="SDX67697.1"/>
    </source>
</evidence>
<dbReference type="Proteomes" id="UP000198500">
    <property type="component" value="Unassembled WGS sequence"/>
</dbReference>
<accession>A0A1H3DMX1</accession>
<dbReference type="EMBL" id="FNNI01000006">
    <property type="protein sequence ID" value="SDX67697.1"/>
    <property type="molecule type" value="Genomic_DNA"/>
</dbReference>
<protein>
    <submittedName>
        <fullName evidence="1">Uncharacterized protein</fullName>
    </submittedName>
</protein>
<evidence type="ECO:0000313" key="2">
    <source>
        <dbReference type="Proteomes" id="UP000198500"/>
    </source>
</evidence>
<proteinExistence type="predicted"/>